<organism evidence="1 2">
    <name type="scientific">Volvox reticuliferus</name>
    <dbReference type="NCBI Taxonomy" id="1737510"/>
    <lineage>
        <taxon>Eukaryota</taxon>
        <taxon>Viridiplantae</taxon>
        <taxon>Chlorophyta</taxon>
        <taxon>core chlorophytes</taxon>
        <taxon>Chlorophyceae</taxon>
        <taxon>CS clade</taxon>
        <taxon>Chlamydomonadales</taxon>
        <taxon>Volvocaceae</taxon>
        <taxon>Volvox</taxon>
    </lineage>
</organism>
<reference evidence="1" key="1">
    <citation type="journal article" date="2021" name="Proc. Natl. Acad. Sci. U.S.A.">
        <title>Three genomes in the algal genus Volvox reveal the fate of a haploid sex-determining region after a transition to homothallism.</title>
        <authorList>
            <person name="Yamamoto K."/>
            <person name="Hamaji T."/>
            <person name="Kawai-Toyooka H."/>
            <person name="Matsuzaki R."/>
            <person name="Takahashi F."/>
            <person name="Nishimura Y."/>
            <person name="Kawachi M."/>
            <person name="Noguchi H."/>
            <person name="Minakuchi Y."/>
            <person name="Umen J.G."/>
            <person name="Toyoda A."/>
            <person name="Nozaki H."/>
        </authorList>
    </citation>
    <scope>NUCLEOTIDE SEQUENCE</scope>
    <source>
        <strain evidence="1">NIES-3785</strain>
    </source>
</reference>
<comment type="caution">
    <text evidence="1">The sequence shown here is derived from an EMBL/GenBank/DDBJ whole genome shotgun (WGS) entry which is preliminary data.</text>
</comment>
<dbReference type="EMBL" id="BNCQ01000012">
    <property type="protein sequence ID" value="GIM02557.1"/>
    <property type="molecule type" value="Genomic_DNA"/>
</dbReference>
<evidence type="ECO:0000313" key="1">
    <source>
        <dbReference type="EMBL" id="GIM02557.1"/>
    </source>
</evidence>
<dbReference type="AlphaFoldDB" id="A0A8J4G989"/>
<sequence length="175" mass="18211">MSCNPAVMPWSRLFESIRRLCSLRVAACDLPKGGARGAPYPPDAPGWESRGCCGPQAEASVFRTPSAGFSARARRRANAGTCFAPANDAPDMLKPCACLLPPARPAPETLFGCCWCCCDCIGGCLYKAEMLGGPAAAIAKVGAAKAGASISTCGRIRKRPSPILTPPVSRSLVLL</sequence>
<proteinExistence type="predicted"/>
<evidence type="ECO:0000313" key="2">
    <source>
        <dbReference type="Proteomes" id="UP000722791"/>
    </source>
</evidence>
<protein>
    <submittedName>
        <fullName evidence="1">Uncharacterized protein</fullName>
    </submittedName>
</protein>
<accession>A0A8J4G989</accession>
<dbReference type="Proteomes" id="UP000722791">
    <property type="component" value="Unassembled WGS sequence"/>
</dbReference>
<gene>
    <name evidence="1" type="ORF">Vretimale_7396</name>
</gene>
<name>A0A8J4G989_9CHLO</name>